<dbReference type="AlphaFoldDB" id="A0A1I5B0V3"/>
<dbReference type="STRING" id="260086.SAMN05216207_101924"/>
<name>A0A1I5B0V3_PSUAM</name>
<feature type="domain" description="SMP-30/Gluconolactonase/LRE-like region" evidence="1">
    <location>
        <begin position="25"/>
        <end position="303"/>
    </location>
</feature>
<accession>A0A1I5B0V3</accession>
<protein>
    <submittedName>
        <fullName evidence="2">Gluconolactonase</fullName>
    </submittedName>
</protein>
<dbReference type="EMBL" id="FOUY01000019">
    <property type="protein sequence ID" value="SFN68241.1"/>
    <property type="molecule type" value="Genomic_DNA"/>
</dbReference>
<sequence length="324" mass="33370">MVVSDSTTDTTTSIPMRTIATGLQFPEGPIALRDGSVLLVEIRRGTLSRVAPDGRVEVVAELGGGPNGAAIGPDGAAYVCNNGGFVWHDRDGITAPGHQPPDYIGGRIQRVVLDGPDAGTVTDLYTSCDGRPLRGPNDIVFDADGGFWFTDLGKSRARDGDTGALYYARPDGSSITEVVHPLVQPNGVGLSPDGSRVYVAETGPGRVWCWDVTGPGRTASAADGLGAGGARLLHGFAGYQLLDSLAVDGDGNVCVATLVTGAVSVLAPDGTLLRQVPVPEPDPFVTNICFAGAGSRTAWVTSSGRGILYALDWPAPGLDLAFAA</sequence>
<evidence type="ECO:0000313" key="3">
    <source>
        <dbReference type="Proteomes" id="UP000199614"/>
    </source>
</evidence>
<dbReference type="Pfam" id="PF08450">
    <property type="entry name" value="SGL"/>
    <property type="match status" value="1"/>
</dbReference>
<dbReference type="InterPro" id="IPR011042">
    <property type="entry name" value="6-blade_b-propeller_TolB-like"/>
</dbReference>
<dbReference type="PANTHER" id="PTHR47572">
    <property type="entry name" value="LIPOPROTEIN-RELATED"/>
    <property type="match status" value="1"/>
</dbReference>
<evidence type="ECO:0000313" key="2">
    <source>
        <dbReference type="EMBL" id="SFN68241.1"/>
    </source>
</evidence>
<organism evidence="2 3">
    <name type="scientific">Pseudonocardia ammonioxydans</name>
    <dbReference type="NCBI Taxonomy" id="260086"/>
    <lineage>
        <taxon>Bacteria</taxon>
        <taxon>Bacillati</taxon>
        <taxon>Actinomycetota</taxon>
        <taxon>Actinomycetes</taxon>
        <taxon>Pseudonocardiales</taxon>
        <taxon>Pseudonocardiaceae</taxon>
        <taxon>Pseudonocardia</taxon>
    </lineage>
</organism>
<gene>
    <name evidence="2" type="ORF">SAMN05216207_101924</name>
</gene>
<dbReference type="SUPFAM" id="SSF63829">
    <property type="entry name" value="Calcium-dependent phosphotriesterase"/>
    <property type="match status" value="1"/>
</dbReference>
<dbReference type="InterPro" id="IPR051262">
    <property type="entry name" value="SMP-30/CGR1_Lactonase"/>
</dbReference>
<evidence type="ECO:0000259" key="1">
    <source>
        <dbReference type="Pfam" id="PF08450"/>
    </source>
</evidence>
<dbReference type="PANTHER" id="PTHR47572:SF5">
    <property type="entry name" value="BLR2277 PROTEIN"/>
    <property type="match status" value="1"/>
</dbReference>
<dbReference type="Gene3D" id="2.120.10.30">
    <property type="entry name" value="TolB, C-terminal domain"/>
    <property type="match status" value="1"/>
</dbReference>
<proteinExistence type="predicted"/>
<dbReference type="InterPro" id="IPR013658">
    <property type="entry name" value="SGL"/>
</dbReference>
<dbReference type="RefSeq" id="WP_245773619.1">
    <property type="nucleotide sequence ID" value="NZ_FOUY01000019.1"/>
</dbReference>
<dbReference type="Proteomes" id="UP000199614">
    <property type="component" value="Unassembled WGS sequence"/>
</dbReference>
<keyword evidence="3" id="KW-1185">Reference proteome</keyword>
<reference evidence="2 3" key="1">
    <citation type="submission" date="2016-10" db="EMBL/GenBank/DDBJ databases">
        <authorList>
            <person name="de Groot N.N."/>
        </authorList>
    </citation>
    <scope>NUCLEOTIDE SEQUENCE [LARGE SCALE GENOMIC DNA]</scope>
    <source>
        <strain evidence="2 3">CGMCC 4.1877</strain>
    </source>
</reference>